<dbReference type="Pfam" id="PF03544">
    <property type="entry name" value="TonB_C"/>
    <property type="match status" value="1"/>
</dbReference>
<sequence length="132" mass="14739">MKRFILFLFILSSPIAFSQVSGNTVTSKEKAPIWPGCEEVKVKADCFNKMLSKHIQQNFTFPKEYTSADKGSKVIVRFVIDKRGEPAIKKVTGGKPYLQEAAKKIILSIPKMQPGSLNGEPRAISYAVPFNF</sequence>
<evidence type="ECO:0000313" key="3">
    <source>
        <dbReference type="EMBL" id="MFD2696485.1"/>
    </source>
</evidence>
<keyword evidence="4" id="KW-1185">Reference proteome</keyword>
<dbReference type="RefSeq" id="WP_379042659.1">
    <property type="nucleotide sequence ID" value="NZ_JBHULZ010000004.1"/>
</dbReference>
<reference evidence="4" key="1">
    <citation type="journal article" date="2019" name="Int. J. Syst. Evol. Microbiol.">
        <title>The Global Catalogue of Microorganisms (GCM) 10K type strain sequencing project: providing services to taxonomists for standard genome sequencing and annotation.</title>
        <authorList>
            <consortium name="The Broad Institute Genomics Platform"/>
            <consortium name="The Broad Institute Genome Sequencing Center for Infectious Disease"/>
            <person name="Wu L."/>
            <person name="Ma J."/>
        </authorList>
    </citation>
    <scope>NUCLEOTIDE SEQUENCE [LARGE SCALE GENOMIC DNA]</scope>
    <source>
        <strain evidence="4">KCTC 42255</strain>
    </source>
</reference>
<feature type="domain" description="TonB C-terminal" evidence="2">
    <location>
        <begin position="58"/>
        <end position="132"/>
    </location>
</feature>
<evidence type="ECO:0000259" key="2">
    <source>
        <dbReference type="Pfam" id="PF03544"/>
    </source>
</evidence>
<dbReference type="Proteomes" id="UP001597357">
    <property type="component" value="Unassembled WGS sequence"/>
</dbReference>
<evidence type="ECO:0000313" key="4">
    <source>
        <dbReference type="Proteomes" id="UP001597357"/>
    </source>
</evidence>
<feature type="chain" id="PRO_5046087588" evidence="1">
    <location>
        <begin position="19"/>
        <end position="132"/>
    </location>
</feature>
<gene>
    <name evidence="3" type="ORF">ACFSQ0_00610</name>
</gene>
<comment type="caution">
    <text evidence="3">The sequence shown here is derived from an EMBL/GenBank/DDBJ whole genome shotgun (WGS) entry which is preliminary data.</text>
</comment>
<dbReference type="SUPFAM" id="SSF74653">
    <property type="entry name" value="TolA/TonB C-terminal domain"/>
    <property type="match status" value="1"/>
</dbReference>
<dbReference type="EMBL" id="JBHULZ010000004">
    <property type="protein sequence ID" value="MFD2696485.1"/>
    <property type="molecule type" value="Genomic_DNA"/>
</dbReference>
<dbReference type="InterPro" id="IPR037682">
    <property type="entry name" value="TonB_C"/>
</dbReference>
<evidence type="ECO:0000256" key="1">
    <source>
        <dbReference type="SAM" id="SignalP"/>
    </source>
</evidence>
<name>A0ABW5SD51_9FLAO</name>
<feature type="signal peptide" evidence="1">
    <location>
        <begin position="1"/>
        <end position="18"/>
    </location>
</feature>
<keyword evidence="1" id="KW-0732">Signal</keyword>
<protein>
    <submittedName>
        <fullName evidence="3">Energy transducer TonB</fullName>
    </submittedName>
</protein>
<proteinExistence type="predicted"/>
<organism evidence="3 4">
    <name type="scientific">Mesonia sediminis</name>
    <dbReference type="NCBI Taxonomy" id="1703946"/>
    <lineage>
        <taxon>Bacteria</taxon>
        <taxon>Pseudomonadati</taxon>
        <taxon>Bacteroidota</taxon>
        <taxon>Flavobacteriia</taxon>
        <taxon>Flavobacteriales</taxon>
        <taxon>Flavobacteriaceae</taxon>
        <taxon>Mesonia</taxon>
    </lineage>
</organism>
<accession>A0ABW5SD51</accession>
<dbReference type="Gene3D" id="3.30.1150.10">
    <property type="match status" value="1"/>
</dbReference>